<protein>
    <recommendedName>
        <fullName evidence="4">CMD domain-containing protein</fullName>
    </recommendedName>
</protein>
<sequence>MEQRRFSGKGHWYHETQSSTGQTPALPLVPEAATVNDRFLLDLPLPDELLIACESWLRPARNLCARLFPQQVAVSRLRTFTAYDRLSTALTVAQVYGVQRLCNHYAARLAPLNGPDPSRESNRRLAQITQYARQLASSPEVIDNRARQQLDEVGLTCDDIILMDQIIGFIGFQARAIAAFQAMEGLPVRWMPGMEMQAWAAAEPFSAGSAAWTPAFNGVEQRRASATQLDAQAQWQTLPELRVLASQLAHEHGVLNELGAIVQSDLRADLAPALTDQVALLTARINGSVDCFYARPQSPDDEALLAALQDGEQAVLRWSQHDARTRAVVVAVQQLTRAADRFSAAQFNPLIEEGFSTQQALSLLVWSGLCGWLNRLKIALGERQ</sequence>
<dbReference type="Proteomes" id="UP000682928">
    <property type="component" value="Chromosome"/>
</dbReference>
<dbReference type="SUPFAM" id="SSF69118">
    <property type="entry name" value="AhpD-like"/>
    <property type="match status" value="2"/>
</dbReference>
<dbReference type="EMBL" id="AP024590">
    <property type="protein sequence ID" value="BCU55517.1"/>
    <property type="molecule type" value="Genomic_DNA"/>
</dbReference>
<gene>
    <name evidence="2" type="ORF">ENKO_21110</name>
</gene>
<dbReference type="Gene3D" id="1.20.1290.10">
    <property type="entry name" value="AhpD-like"/>
    <property type="match status" value="1"/>
</dbReference>
<evidence type="ECO:0000313" key="2">
    <source>
        <dbReference type="EMBL" id="BCU55517.1"/>
    </source>
</evidence>
<evidence type="ECO:0000256" key="1">
    <source>
        <dbReference type="SAM" id="MobiDB-lite"/>
    </source>
</evidence>
<dbReference type="AlphaFoldDB" id="A0AA86IWI6"/>
<evidence type="ECO:0008006" key="4">
    <source>
        <dbReference type="Google" id="ProtNLM"/>
    </source>
</evidence>
<proteinExistence type="predicted"/>
<accession>A0AA86IWI6</accession>
<name>A0AA86IWI6_9ENTR</name>
<evidence type="ECO:0000313" key="3">
    <source>
        <dbReference type="Proteomes" id="UP000682928"/>
    </source>
</evidence>
<feature type="region of interest" description="Disordered" evidence="1">
    <location>
        <begin position="1"/>
        <end position="26"/>
    </location>
</feature>
<reference evidence="2" key="1">
    <citation type="submission" date="2021-04" db="EMBL/GenBank/DDBJ databases">
        <title>Difference and commonality of drug resistance evolution in various bacteria. and drug sensitivity profiles.</title>
        <authorList>
            <person name="Maeda T."/>
            <person name="Shibai A."/>
            <person name="Kawada K."/>
            <person name="Kotani H."/>
            <person name="Tarusawa Y."/>
            <person name="Tanabe K."/>
            <person name="Furusawa C."/>
        </authorList>
    </citation>
    <scope>NUCLEOTIDE SEQUENCE</scope>
    <source>
        <strain evidence="2">JCM 8580</strain>
    </source>
</reference>
<dbReference type="InterPro" id="IPR029032">
    <property type="entry name" value="AhpD-like"/>
</dbReference>
<organism evidence="2 3">
    <name type="scientific">Enterobacter kobei</name>
    <dbReference type="NCBI Taxonomy" id="208224"/>
    <lineage>
        <taxon>Bacteria</taxon>
        <taxon>Pseudomonadati</taxon>
        <taxon>Pseudomonadota</taxon>
        <taxon>Gammaproteobacteria</taxon>
        <taxon>Enterobacterales</taxon>
        <taxon>Enterobacteriaceae</taxon>
        <taxon>Enterobacter</taxon>
        <taxon>Enterobacter cloacae complex</taxon>
    </lineage>
</organism>
<dbReference type="RefSeq" id="WP_088218606.1">
    <property type="nucleotide sequence ID" value="NZ_AP024590.1"/>
</dbReference>